<name>A0A8I2YFK0_9AGAM</name>
<feature type="compositionally biased region" description="Polar residues" evidence="1">
    <location>
        <begin position="149"/>
        <end position="162"/>
    </location>
</feature>
<protein>
    <submittedName>
        <fullName evidence="2">Uncharacterized protein</fullName>
    </submittedName>
</protein>
<evidence type="ECO:0000313" key="3">
    <source>
        <dbReference type="Proteomes" id="UP000683000"/>
    </source>
</evidence>
<reference evidence="2" key="1">
    <citation type="submission" date="2021-03" db="EMBL/GenBank/DDBJ databases">
        <title>Evolutionary innovations through gain and loss of genes in the ectomycorrhizal Boletales.</title>
        <authorList>
            <person name="Wu G."/>
            <person name="Miyauchi S."/>
            <person name="Morin E."/>
            <person name="Yang Z.-L."/>
            <person name="Xu J."/>
            <person name="Martin F.M."/>
        </authorList>
    </citation>
    <scope>NUCLEOTIDE SEQUENCE</scope>
    <source>
        <strain evidence="2">BR01</strain>
    </source>
</reference>
<proteinExistence type="predicted"/>
<dbReference type="EMBL" id="JAGFBS010000042">
    <property type="protein sequence ID" value="KAG6370927.1"/>
    <property type="molecule type" value="Genomic_DNA"/>
</dbReference>
<comment type="caution">
    <text evidence="2">The sequence shown here is derived from an EMBL/GenBank/DDBJ whole genome shotgun (WGS) entry which is preliminary data.</text>
</comment>
<accession>A0A8I2YFK0</accession>
<keyword evidence="3" id="KW-1185">Reference proteome</keyword>
<gene>
    <name evidence="2" type="ORF">JVT61DRAFT_10774</name>
</gene>
<dbReference type="AlphaFoldDB" id="A0A8I2YFK0"/>
<feature type="compositionally biased region" description="Polar residues" evidence="1">
    <location>
        <begin position="171"/>
        <end position="183"/>
    </location>
</feature>
<evidence type="ECO:0000256" key="1">
    <source>
        <dbReference type="SAM" id="MobiDB-lite"/>
    </source>
</evidence>
<feature type="region of interest" description="Disordered" evidence="1">
    <location>
        <begin position="114"/>
        <end position="193"/>
    </location>
</feature>
<dbReference type="Proteomes" id="UP000683000">
    <property type="component" value="Unassembled WGS sequence"/>
</dbReference>
<sequence>MPSLIELSYHTKFTRSTDASHLKSHVPRYAYPDLNNPNSIDPPIVVSNNRAVNPDRMSNGLFKSYFWVSDTRRIWSFSCYSTRFTSWSLRQCQPARNDISRNSTCRNLTSLVEWPGSSTVSSREQALRSPSSPRPVESRKMLGPLTALTPMTNKTRTATTSKGKGKKRAATTDQGKSITSESGPSKRPKRSRK</sequence>
<evidence type="ECO:0000313" key="2">
    <source>
        <dbReference type="EMBL" id="KAG6370927.1"/>
    </source>
</evidence>
<feature type="compositionally biased region" description="Polar residues" evidence="1">
    <location>
        <begin position="114"/>
        <end position="124"/>
    </location>
</feature>
<organism evidence="2 3">
    <name type="scientific">Boletus reticuloceps</name>
    <dbReference type="NCBI Taxonomy" id="495285"/>
    <lineage>
        <taxon>Eukaryota</taxon>
        <taxon>Fungi</taxon>
        <taxon>Dikarya</taxon>
        <taxon>Basidiomycota</taxon>
        <taxon>Agaricomycotina</taxon>
        <taxon>Agaricomycetes</taxon>
        <taxon>Agaricomycetidae</taxon>
        <taxon>Boletales</taxon>
        <taxon>Boletineae</taxon>
        <taxon>Boletaceae</taxon>
        <taxon>Boletoideae</taxon>
        <taxon>Boletus</taxon>
    </lineage>
</organism>